<accession>A0A564Y369</accession>
<dbReference type="AlphaFoldDB" id="A0A564Y369"/>
<evidence type="ECO:0000313" key="1">
    <source>
        <dbReference type="EMBL" id="VUZ40934.1"/>
    </source>
</evidence>
<name>A0A564Y369_HYMDI</name>
<dbReference type="Proteomes" id="UP000321570">
    <property type="component" value="Unassembled WGS sequence"/>
</dbReference>
<reference evidence="1 2" key="1">
    <citation type="submission" date="2019-07" db="EMBL/GenBank/DDBJ databases">
        <authorList>
            <person name="Jastrzebski P J."/>
            <person name="Paukszto L."/>
            <person name="Jastrzebski P J."/>
        </authorList>
    </citation>
    <scope>NUCLEOTIDE SEQUENCE [LARGE SCALE GENOMIC DNA]</scope>
    <source>
        <strain evidence="1 2">WMS-il1</strain>
    </source>
</reference>
<evidence type="ECO:0000313" key="2">
    <source>
        <dbReference type="Proteomes" id="UP000321570"/>
    </source>
</evidence>
<protein>
    <submittedName>
        <fullName evidence="1">Uncharacterized protein</fullName>
    </submittedName>
</protein>
<proteinExistence type="predicted"/>
<keyword evidence="2" id="KW-1185">Reference proteome</keyword>
<organism evidence="1 2">
    <name type="scientific">Hymenolepis diminuta</name>
    <name type="common">Rat tapeworm</name>
    <dbReference type="NCBI Taxonomy" id="6216"/>
    <lineage>
        <taxon>Eukaryota</taxon>
        <taxon>Metazoa</taxon>
        <taxon>Spiralia</taxon>
        <taxon>Lophotrochozoa</taxon>
        <taxon>Platyhelminthes</taxon>
        <taxon>Cestoda</taxon>
        <taxon>Eucestoda</taxon>
        <taxon>Cyclophyllidea</taxon>
        <taxon>Hymenolepididae</taxon>
        <taxon>Hymenolepis</taxon>
    </lineage>
</organism>
<sequence length="83" mass="9321">MPKPETECKYPQQNLPGNCNPHYHAAIVRLTDSESLRFQTVSSNSSKTVFSAKQMLSRSPPPSQIISQPLHPNILKLLSCNMR</sequence>
<gene>
    <name evidence="1" type="ORF">WMSIL1_LOCUS1797</name>
</gene>
<dbReference type="EMBL" id="CABIJS010000044">
    <property type="protein sequence ID" value="VUZ40934.1"/>
    <property type="molecule type" value="Genomic_DNA"/>
</dbReference>